<accession>A0A4R2QSW5</accession>
<dbReference type="InterPro" id="IPR027795">
    <property type="entry name" value="CASTOR_ACT_dom"/>
</dbReference>
<reference evidence="2 3" key="1">
    <citation type="submission" date="2019-03" db="EMBL/GenBank/DDBJ databases">
        <title>Genomic Encyclopedia of Type Strains, Phase IV (KMG-IV): sequencing the most valuable type-strain genomes for metagenomic binning, comparative biology and taxonomic classification.</title>
        <authorList>
            <person name="Goeker M."/>
        </authorList>
    </citation>
    <scope>NUCLEOTIDE SEQUENCE [LARGE SCALE GENOMIC DNA]</scope>
    <source>
        <strain evidence="2 3">DSM 45765</strain>
    </source>
</reference>
<evidence type="ECO:0000313" key="2">
    <source>
        <dbReference type="EMBL" id="TCP50161.1"/>
    </source>
</evidence>
<gene>
    <name evidence="2" type="ORF">EV191_108251</name>
</gene>
<dbReference type="OrthoDB" id="5615858at2"/>
<dbReference type="EMBL" id="SLXQ01000008">
    <property type="protein sequence ID" value="TCP50161.1"/>
    <property type="molecule type" value="Genomic_DNA"/>
</dbReference>
<proteinExistence type="predicted"/>
<dbReference type="PANTHER" id="PTHR31131:SF6">
    <property type="entry name" value="CASTOR ACT DOMAIN-CONTAINING PROTEIN"/>
    <property type="match status" value="1"/>
</dbReference>
<organism evidence="2 3">
    <name type="scientific">Tamaricihabitans halophyticus</name>
    <dbReference type="NCBI Taxonomy" id="1262583"/>
    <lineage>
        <taxon>Bacteria</taxon>
        <taxon>Bacillati</taxon>
        <taxon>Actinomycetota</taxon>
        <taxon>Actinomycetes</taxon>
        <taxon>Pseudonocardiales</taxon>
        <taxon>Pseudonocardiaceae</taxon>
        <taxon>Tamaricihabitans</taxon>
    </lineage>
</organism>
<dbReference type="Gene3D" id="3.30.2130.10">
    <property type="entry name" value="VC0802-like"/>
    <property type="match status" value="1"/>
</dbReference>
<dbReference type="Pfam" id="PF13840">
    <property type="entry name" value="ACT_7"/>
    <property type="match status" value="1"/>
</dbReference>
<dbReference type="Proteomes" id="UP000294911">
    <property type="component" value="Unassembled WGS sequence"/>
</dbReference>
<comment type="caution">
    <text evidence="2">The sequence shown here is derived from an EMBL/GenBank/DDBJ whole genome shotgun (WGS) entry which is preliminary data.</text>
</comment>
<dbReference type="InterPro" id="IPR016540">
    <property type="entry name" value="UCP008459"/>
</dbReference>
<sequence>MNRLVLDVLPGEYAVFRRAPDAEAPTELFRSAADGLVVISRTPREISVVCPAEFADRGADCERGWRVLTVRGPLAFTLTGILAALTGELAAAGVALFSVSSFDTDHILVKAADLARAVAALRDAGHEIAGTV</sequence>
<dbReference type="AlphaFoldDB" id="A0A4R2QSW5"/>
<evidence type="ECO:0000259" key="1">
    <source>
        <dbReference type="Pfam" id="PF13840"/>
    </source>
</evidence>
<dbReference type="PANTHER" id="PTHR31131">
    <property type="entry name" value="CHROMOSOME 1, WHOLE GENOME SHOTGUN SEQUENCE"/>
    <property type="match status" value="1"/>
</dbReference>
<name>A0A4R2QSW5_9PSEU</name>
<dbReference type="RefSeq" id="WP_132878455.1">
    <property type="nucleotide sequence ID" value="NZ_SLXQ01000008.1"/>
</dbReference>
<dbReference type="InterPro" id="IPR051719">
    <property type="entry name" value="CASTOR_mTORC1"/>
</dbReference>
<dbReference type="PIRSF" id="PIRSF008459">
    <property type="entry name" value="UCP008459"/>
    <property type="match status" value="1"/>
</dbReference>
<dbReference type="SUPFAM" id="SSF55021">
    <property type="entry name" value="ACT-like"/>
    <property type="match status" value="2"/>
</dbReference>
<protein>
    <recommendedName>
        <fullName evidence="1">CASTOR ACT domain-containing protein</fullName>
    </recommendedName>
</protein>
<keyword evidence="3" id="KW-1185">Reference proteome</keyword>
<evidence type="ECO:0000313" key="3">
    <source>
        <dbReference type="Proteomes" id="UP000294911"/>
    </source>
</evidence>
<dbReference type="InterPro" id="IPR045865">
    <property type="entry name" value="ACT-like_dom_sf"/>
</dbReference>
<feature type="domain" description="CASTOR ACT" evidence="1">
    <location>
        <begin position="61"/>
        <end position="123"/>
    </location>
</feature>